<accession>A0ABU5UI05</accession>
<reference evidence="3 4" key="1">
    <citation type="submission" date="2023-12" db="EMBL/GenBank/DDBJ databases">
        <title>Baltic Sea Cyanobacteria.</title>
        <authorList>
            <person name="Delbaje E."/>
            <person name="Fewer D.P."/>
            <person name="Shishido T.K."/>
        </authorList>
    </citation>
    <scope>NUCLEOTIDE SEQUENCE [LARGE SCALE GENOMIC DNA]</scope>
    <source>
        <strain evidence="3 4">UHCC-0300</strain>
    </source>
</reference>
<dbReference type="RefSeq" id="WP_323197494.1">
    <property type="nucleotide sequence ID" value="NZ_JAYGHG010000036.1"/>
</dbReference>
<dbReference type="SUPFAM" id="SSF53756">
    <property type="entry name" value="UDP-Glycosyltransferase/glycogen phosphorylase"/>
    <property type="match status" value="1"/>
</dbReference>
<name>A0ABU5UI05_9CYAN</name>
<sequence length="364" mass="41228">MPQTDTVRIGIDGSFLSGQRRGHARYAFELCRELDTYLPNAQFFVYSPCPIEMPVISPRWKLRNYGKILSISPISWLKLVGSWICRRDQLDVFWGTYFFLPYLDKSTRTILTVHDFWYDISPTGMSWLHTQAFNLFLKNDVSRANTIITNSQGTDKQLFNYTGRNSIIISPGVDDIFQPLPINVINLELNHHHISCPYLLNIATWEPRKNIELLIKTFINMKKDGLIPQHKLVLVGKKGWKYAGIETLINNEGQNYIIVLGYVPDQQLPALYNGADVFVFPSIYEGFGIPVAEARACGTRVVTTDIPELREAGGIGTIYIQPTESGIREGILTALNKPPISPDNLHIPTWKDGARTLAKIMTAK</sequence>
<feature type="domain" description="Glycosyl transferase family 1" evidence="2">
    <location>
        <begin position="197"/>
        <end position="337"/>
    </location>
</feature>
<dbReference type="Gene3D" id="3.40.50.2000">
    <property type="entry name" value="Glycogen Phosphorylase B"/>
    <property type="match status" value="1"/>
</dbReference>
<protein>
    <submittedName>
        <fullName evidence="3">Glycosyltransferase family 1 protein</fullName>
    </submittedName>
</protein>
<dbReference type="EMBL" id="JAYGHG010000036">
    <property type="protein sequence ID" value="MEA5583192.1"/>
    <property type="molecule type" value="Genomic_DNA"/>
</dbReference>
<dbReference type="Pfam" id="PF00534">
    <property type="entry name" value="Glycos_transf_1"/>
    <property type="match status" value="1"/>
</dbReference>
<proteinExistence type="predicted"/>
<evidence type="ECO:0000256" key="1">
    <source>
        <dbReference type="ARBA" id="ARBA00022679"/>
    </source>
</evidence>
<evidence type="ECO:0000313" key="4">
    <source>
        <dbReference type="Proteomes" id="UP001302120"/>
    </source>
</evidence>
<gene>
    <name evidence="3" type="ORF">VB620_17825</name>
</gene>
<organism evidence="3 4">
    <name type="scientific">Nodularia harveyana UHCC-0300</name>
    <dbReference type="NCBI Taxonomy" id="2974287"/>
    <lineage>
        <taxon>Bacteria</taxon>
        <taxon>Bacillati</taxon>
        <taxon>Cyanobacteriota</taxon>
        <taxon>Cyanophyceae</taxon>
        <taxon>Nostocales</taxon>
        <taxon>Nodulariaceae</taxon>
        <taxon>Nodularia</taxon>
    </lineage>
</organism>
<evidence type="ECO:0000259" key="2">
    <source>
        <dbReference type="Pfam" id="PF00534"/>
    </source>
</evidence>
<keyword evidence="4" id="KW-1185">Reference proteome</keyword>
<dbReference type="PANTHER" id="PTHR46401:SF2">
    <property type="entry name" value="GLYCOSYLTRANSFERASE WBBK-RELATED"/>
    <property type="match status" value="1"/>
</dbReference>
<keyword evidence="1" id="KW-0808">Transferase</keyword>
<comment type="caution">
    <text evidence="3">The sequence shown here is derived from an EMBL/GenBank/DDBJ whole genome shotgun (WGS) entry which is preliminary data.</text>
</comment>
<evidence type="ECO:0000313" key="3">
    <source>
        <dbReference type="EMBL" id="MEA5583192.1"/>
    </source>
</evidence>
<dbReference type="Proteomes" id="UP001302120">
    <property type="component" value="Unassembled WGS sequence"/>
</dbReference>
<dbReference type="CDD" id="cd03809">
    <property type="entry name" value="GT4_MtfB-like"/>
    <property type="match status" value="1"/>
</dbReference>
<dbReference type="PANTHER" id="PTHR46401">
    <property type="entry name" value="GLYCOSYLTRANSFERASE WBBK-RELATED"/>
    <property type="match status" value="1"/>
</dbReference>
<dbReference type="InterPro" id="IPR001296">
    <property type="entry name" value="Glyco_trans_1"/>
</dbReference>